<gene>
    <name evidence="1" type="ORF">ABIF63_004903</name>
</gene>
<dbReference type="RefSeq" id="WP_354270151.1">
    <property type="nucleotide sequence ID" value="NZ_JBEPTQ010000002.1"/>
</dbReference>
<reference evidence="1 2" key="1">
    <citation type="submission" date="2024-06" db="EMBL/GenBank/DDBJ databases">
        <title>Genomic Encyclopedia of Type Strains, Phase V (KMG-V): Genome sequencing to study the core and pangenomes of soil and plant-associated prokaryotes.</title>
        <authorList>
            <person name="Whitman W."/>
        </authorList>
    </citation>
    <scope>NUCLEOTIDE SEQUENCE [LARGE SCALE GENOMIC DNA]</scope>
    <source>
        <strain evidence="1 2">USDA 160</strain>
    </source>
</reference>
<name>A0ABV2RV45_BRAJP</name>
<organism evidence="1 2">
    <name type="scientific">Bradyrhizobium japonicum</name>
    <dbReference type="NCBI Taxonomy" id="375"/>
    <lineage>
        <taxon>Bacteria</taxon>
        <taxon>Pseudomonadati</taxon>
        <taxon>Pseudomonadota</taxon>
        <taxon>Alphaproteobacteria</taxon>
        <taxon>Hyphomicrobiales</taxon>
        <taxon>Nitrobacteraceae</taxon>
        <taxon>Bradyrhizobium</taxon>
    </lineage>
</organism>
<proteinExistence type="predicted"/>
<evidence type="ECO:0000313" key="2">
    <source>
        <dbReference type="Proteomes" id="UP001549291"/>
    </source>
</evidence>
<dbReference type="Proteomes" id="UP001549291">
    <property type="component" value="Unassembled WGS sequence"/>
</dbReference>
<protein>
    <submittedName>
        <fullName evidence="1">Uncharacterized protein</fullName>
    </submittedName>
</protein>
<evidence type="ECO:0000313" key="1">
    <source>
        <dbReference type="EMBL" id="MET4720797.1"/>
    </source>
</evidence>
<comment type="caution">
    <text evidence="1">The sequence shown here is derived from an EMBL/GenBank/DDBJ whole genome shotgun (WGS) entry which is preliminary data.</text>
</comment>
<sequence>MTFSALRKAVAEQQADRHEYFLDLYRLDRHTVPADAFEHIDDEDLYPSNRYFPITLYYDPDRITERKRQKLFRDISLQPLHRGRILRMRALQPDRLGRVSISLGPRFERLFLARGYVTDVEGRTTVDRGRLDTFKVVERNFATLRANAHLWARMLSDQGEAMFGKHLVEEHKRLAVPILGKRRRNERPIPLIRHADLFLGSEGPTYHDFLLAHSTTPREAFAESGRSEAQEFLFGNLGREPIEQLEFELANAQVIWGGRRRVRAENRAAASAAVVVWFSQAVAAQRRISWDSEIRRKWPVEQAALRSEAKLHPNVIGVHKIPAKGRARTLQQQIEWEINQIIGRTEKDTWNEFIGKISRDERILAALHGSIVDLPAADIHELIESKEYLVIIAHWIGTLKRTGTQVFDENIARWLRLGWKSIKSSKILYGQFPKTTWLRLIASAGKYCLTPAVRAGALPRCRIEGFSKPFTVTYEWVTMNTLDHPTACSWEGEVLALRGPMLCFPADKLLYWKQKASIIVRLKGFWARAK</sequence>
<dbReference type="EMBL" id="JBEPTQ010000002">
    <property type="protein sequence ID" value="MET4720797.1"/>
    <property type="molecule type" value="Genomic_DNA"/>
</dbReference>
<keyword evidence="2" id="KW-1185">Reference proteome</keyword>
<accession>A0ABV2RV45</accession>